<reference evidence="1 2" key="1">
    <citation type="submission" date="2018-06" db="EMBL/GenBank/DDBJ databases">
        <title>Genomic Encyclopedia of Archaeal and Bacterial Type Strains, Phase II (KMG-II): from individual species to whole genera.</title>
        <authorList>
            <person name="Goeker M."/>
        </authorList>
    </citation>
    <scope>NUCLEOTIDE SEQUENCE [LARGE SCALE GENOMIC DNA]</scope>
    <source>
        <strain evidence="1 2">DSM 22009</strain>
    </source>
</reference>
<sequence length="335" mass="36856">MFHKWLDERDERRACRADADKKVADPILDADLAFPAAESMAGIAEFCTHAERAVANSASFYGWDGKTSDSVWEDGWITFPSTLKTDISENNTVRAKVTQGRSSDHALVVFHHWNAPSRKPQLAQFFAWQGITVVEIAMPYHLERSRPGSSHADYMLSPNLGRTIQSMRQAVLDGRKMVGVLKDAGYEKVSVLGMSLGSWVAGLVASHEPTIGKAVLLLTAGNLADMVWTGRATRHIRASLEGKIELSQLRQAWSPLNLESYADRLARPGLALQLVLAKRDTVVLPQVSDQLIETLNRVGATPRVLRLNCGHYSLSLPPYILPAGLAGSRLLHSKV</sequence>
<evidence type="ECO:0000313" key="2">
    <source>
        <dbReference type="Proteomes" id="UP000248916"/>
    </source>
</evidence>
<dbReference type="InterPro" id="IPR058111">
    <property type="entry name" value="RcgR-like"/>
</dbReference>
<dbReference type="Proteomes" id="UP000248916">
    <property type="component" value="Unassembled WGS sequence"/>
</dbReference>
<dbReference type="OrthoDB" id="105300at2"/>
<dbReference type="Gene3D" id="3.40.50.1820">
    <property type="entry name" value="alpha/beta hydrolase"/>
    <property type="match status" value="1"/>
</dbReference>
<dbReference type="InterPro" id="IPR029058">
    <property type="entry name" value="AB_hydrolase_fold"/>
</dbReference>
<dbReference type="NCBIfam" id="NF047337">
    <property type="entry name" value="hydrolase_RcgR"/>
    <property type="match status" value="1"/>
</dbReference>
<name>A0A2W7N263_9RHOB</name>
<dbReference type="SUPFAM" id="SSF53474">
    <property type="entry name" value="alpha/beta-Hydrolases"/>
    <property type="match status" value="1"/>
</dbReference>
<evidence type="ECO:0000313" key="1">
    <source>
        <dbReference type="EMBL" id="PZX14188.1"/>
    </source>
</evidence>
<organism evidence="1 2">
    <name type="scientific">Palleronia aestuarii</name>
    <dbReference type="NCBI Taxonomy" id="568105"/>
    <lineage>
        <taxon>Bacteria</taxon>
        <taxon>Pseudomonadati</taxon>
        <taxon>Pseudomonadota</taxon>
        <taxon>Alphaproteobacteria</taxon>
        <taxon>Rhodobacterales</taxon>
        <taxon>Roseobacteraceae</taxon>
        <taxon>Palleronia</taxon>
    </lineage>
</organism>
<proteinExistence type="predicted"/>
<gene>
    <name evidence="1" type="ORF">LX81_02987</name>
</gene>
<accession>A0A2W7N263</accession>
<dbReference type="EMBL" id="QKZL01000015">
    <property type="protein sequence ID" value="PZX14188.1"/>
    <property type="molecule type" value="Genomic_DNA"/>
</dbReference>
<dbReference type="AlphaFoldDB" id="A0A2W7N263"/>
<dbReference type="RefSeq" id="WP_111538083.1">
    <property type="nucleotide sequence ID" value="NZ_QKZL01000015.1"/>
</dbReference>
<keyword evidence="2" id="KW-1185">Reference proteome</keyword>
<evidence type="ECO:0008006" key="3">
    <source>
        <dbReference type="Google" id="ProtNLM"/>
    </source>
</evidence>
<comment type="caution">
    <text evidence="1">The sequence shown here is derived from an EMBL/GenBank/DDBJ whole genome shotgun (WGS) entry which is preliminary data.</text>
</comment>
<protein>
    <recommendedName>
        <fullName evidence="3">Dienelactone hydrolase-related enzyme</fullName>
    </recommendedName>
</protein>